<accession>A0A835BAX1</accession>
<dbReference type="OrthoDB" id="1109907at2759"/>
<dbReference type="AlphaFoldDB" id="A0A835BAX1"/>
<keyword evidence="3" id="KW-0238">DNA-binding</keyword>
<evidence type="ECO:0000256" key="2">
    <source>
        <dbReference type="ARBA" id="ARBA00023015"/>
    </source>
</evidence>
<dbReference type="GO" id="GO:0005634">
    <property type="term" value="C:nucleus"/>
    <property type="evidence" value="ECO:0007669"/>
    <property type="project" value="UniProtKB-SubCell"/>
</dbReference>
<evidence type="ECO:0000313" key="7">
    <source>
        <dbReference type="EMBL" id="KAF8688190.1"/>
    </source>
</evidence>
<keyword evidence="8" id="KW-1185">Reference proteome</keyword>
<dbReference type="SMART" id="SM01019">
    <property type="entry name" value="B3"/>
    <property type="match status" value="3"/>
</dbReference>
<organism evidence="7 8">
    <name type="scientific">Digitaria exilis</name>
    <dbReference type="NCBI Taxonomy" id="1010633"/>
    <lineage>
        <taxon>Eukaryota</taxon>
        <taxon>Viridiplantae</taxon>
        <taxon>Streptophyta</taxon>
        <taxon>Embryophyta</taxon>
        <taxon>Tracheophyta</taxon>
        <taxon>Spermatophyta</taxon>
        <taxon>Magnoliopsida</taxon>
        <taxon>Liliopsida</taxon>
        <taxon>Poales</taxon>
        <taxon>Poaceae</taxon>
        <taxon>PACMAD clade</taxon>
        <taxon>Panicoideae</taxon>
        <taxon>Panicodae</taxon>
        <taxon>Paniceae</taxon>
        <taxon>Anthephorinae</taxon>
        <taxon>Digitaria</taxon>
    </lineage>
</organism>
<feature type="domain" description="TF-B3" evidence="6">
    <location>
        <begin position="283"/>
        <end position="378"/>
    </location>
</feature>
<name>A0A835BAX1_9POAL</name>
<comment type="subcellular location">
    <subcellularLocation>
        <location evidence="1">Nucleus</location>
    </subcellularLocation>
</comment>
<gene>
    <name evidence="7" type="ORF">HU200_042425</name>
</gene>
<dbReference type="InterPro" id="IPR039218">
    <property type="entry name" value="REM_fam"/>
</dbReference>
<proteinExistence type="predicted"/>
<dbReference type="Pfam" id="PF02362">
    <property type="entry name" value="B3"/>
    <property type="match status" value="1"/>
</dbReference>
<evidence type="ECO:0000256" key="4">
    <source>
        <dbReference type="ARBA" id="ARBA00023163"/>
    </source>
</evidence>
<dbReference type="InterPro" id="IPR003340">
    <property type="entry name" value="B3_DNA-bd"/>
</dbReference>
<keyword evidence="5" id="KW-0539">Nucleus</keyword>
<keyword evidence="2" id="KW-0805">Transcription regulation</keyword>
<dbReference type="Proteomes" id="UP000636709">
    <property type="component" value="Unassembled WGS sequence"/>
</dbReference>
<evidence type="ECO:0000313" key="8">
    <source>
        <dbReference type="Proteomes" id="UP000636709"/>
    </source>
</evidence>
<evidence type="ECO:0000256" key="1">
    <source>
        <dbReference type="ARBA" id="ARBA00004123"/>
    </source>
</evidence>
<dbReference type="PROSITE" id="PS50863">
    <property type="entry name" value="B3"/>
    <property type="match status" value="1"/>
</dbReference>
<comment type="caution">
    <text evidence="7">The sequence shown here is derived from an EMBL/GenBank/DDBJ whole genome shotgun (WGS) entry which is preliminary data.</text>
</comment>
<sequence length="378" mass="42103">MLLPFSLTCRSCRLSQRIPDELAAEIGPEGALVVGRAGGKVKLWPVKVGKDGHGAFLGRGWPEFADACGAGAGWLLVLRHRGRGVLSAKAFDATFCFRELGAPASPAVTASNKDSTHKPQFIRVLQKDFMEKMLIPAKFVQQHITKEFLDMGTATVLGPVAAVFSIKLEMGQSGMFSAGGWSQFLSFHDITEANALRLRYEGNMIFTVKMFGLRGCQRESEHKEVRVPQNIEEQQEAPSDSIQECCMNDLPIDDGEKKRQSSMTVLSTASFRRLCVYEIGPPSWIKKQINTNTLEKNLTFPAAFCNAIGFQEACMITFKTSLSSTRSWQVLLLRYKHTSHQVGSGWRRFCCENKITEGDVCTFNVIDPTLWHVTIVRR</sequence>
<dbReference type="PANTHER" id="PTHR31674">
    <property type="entry name" value="B3 DOMAIN-CONTAINING PROTEIN REM-LIKE 3-RELATED"/>
    <property type="match status" value="1"/>
</dbReference>
<protein>
    <recommendedName>
        <fullName evidence="6">TF-B3 domain-containing protein</fullName>
    </recommendedName>
</protein>
<dbReference type="SUPFAM" id="SSF101936">
    <property type="entry name" value="DNA-binding pseudobarrel domain"/>
    <property type="match status" value="3"/>
</dbReference>
<dbReference type="CDD" id="cd10017">
    <property type="entry name" value="B3_DNA"/>
    <property type="match status" value="1"/>
</dbReference>
<keyword evidence="4" id="KW-0804">Transcription</keyword>
<dbReference type="InterPro" id="IPR015300">
    <property type="entry name" value="DNA-bd_pseudobarrel_sf"/>
</dbReference>
<dbReference type="GO" id="GO:0003677">
    <property type="term" value="F:DNA binding"/>
    <property type="evidence" value="ECO:0007669"/>
    <property type="project" value="UniProtKB-KW"/>
</dbReference>
<dbReference type="EMBL" id="JACEFO010002041">
    <property type="protein sequence ID" value="KAF8688190.1"/>
    <property type="molecule type" value="Genomic_DNA"/>
</dbReference>
<dbReference type="PANTHER" id="PTHR31674:SF86">
    <property type="entry name" value="B3 DOMAIN-CONTAINING PROTEIN OS04G0347400-RELATED"/>
    <property type="match status" value="1"/>
</dbReference>
<dbReference type="Gene3D" id="2.40.330.10">
    <property type="entry name" value="DNA-binding pseudobarrel domain"/>
    <property type="match status" value="3"/>
</dbReference>
<evidence type="ECO:0000259" key="6">
    <source>
        <dbReference type="PROSITE" id="PS50863"/>
    </source>
</evidence>
<evidence type="ECO:0000256" key="5">
    <source>
        <dbReference type="ARBA" id="ARBA00023242"/>
    </source>
</evidence>
<evidence type="ECO:0000256" key="3">
    <source>
        <dbReference type="ARBA" id="ARBA00023125"/>
    </source>
</evidence>
<reference evidence="7" key="1">
    <citation type="submission" date="2020-07" db="EMBL/GenBank/DDBJ databases">
        <title>Genome sequence and genetic diversity analysis of an under-domesticated orphan crop, white fonio (Digitaria exilis).</title>
        <authorList>
            <person name="Bennetzen J.L."/>
            <person name="Chen S."/>
            <person name="Ma X."/>
            <person name="Wang X."/>
            <person name="Yssel A.E.J."/>
            <person name="Chaluvadi S.R."/>
            <person name="Johnson M."/>
            <person name="Gangashetty P."/>
            <person name="Hamidou F."/>
            <person name="Sanogo M.D."/>
            <person name="Zwaenepoel A."/>
            <person name="Wallace J."/>
            <person name="Van De Peer Y."/>
            <person name="Van Deynze A."/>
        </authorList>
    </citation>
    <scope>NUCLEOTIDE SEQUENCE</scope>
    <source>
        <tissue evidence="7">Leaves</tissue>
    </source>
</reference>